<evidence type="ECO:0000256" key="2">
    <source>
        <dbReference type="ARBA" id="ARBA00022803"/>
    </source>
</evidence>
<dbReference type="InterPro" id="IPR047150">
    <property type="entry name" value="SGT"/>
</dbReference>
<feature type="transmembrane region" description="Helical" evidence="4">
    <location>
        <begin position="294"/>
        <end position="312"/>
    </location>
</feature>
<keyword evidence="4" id="KW-1133">Transmembrane helix</keyword>
<dbReference type="AlphaFoldDB" id="A0A563EXT0"/>
<comment type="caution">
    <text evidence="5">The sequence shown here is derived from an EMBL/GenBank/DDBJ whole genome shotgun (WGS) entry which is preliminary data.</text>
</comment>
<dbReference type="PANTHER" id="PTHR45831:SF2">
    <property type="entry name" value="LD24721P"/>
    <property type="match status" value="1"/>
</dbReference>
<dbReference type="PROSITE" id="PS50005">
    <property type="entry name" value="TPR"/>
    <property type="match status" value="2"/>
</dbReference>
<keyword evidence="1" id="KW-0677">Repeat</keyword>
<sequence length="315" mass="33588">MSEPMTALLLQAAELTAAGKPRKAIDLLRHALVTHPRHAEVWCRLAAAHLEAGEAQEALDAARRAYELDDRSTWPPRLVALALSDLDRHDEAVAAARESVHRKPSDWRCQVVLAEVLSVAPDGGAEAVEVAQHATRLVPGEPRAFQVLGDAAMRLRDWGLAEHAYRTTLKLDPSDADAQANLATVQRKRGGPEAPKPLNRSRVRTALSRLSVMQVAGVLLLLLAGMPRPTGYLAWLSGALVVACLVVSAGLRPFRSLVQVPKLTAMVSLLGVSVLLVAGWTVGLALGATTMQPLVISWLCAVVAGALVFAGGGRR</sequence>
<dbReference type="Pfam" id="PF13432">
    <property type="entry name" value="TPR_16"/>
    <property type="match status" value="1"/>
</dbReference>
<dbReference type="EMBL" id="VOBR01000005">
    <property type="protein sequence ID" value="TWP52469.1"/>
    <property type="molecule type" value="Genomic_DNA"/>
</dbReference>
<name>A0A563EXT0_9PSEU</name>
<keyword evidence="4" id="KW-0472">Membrane</keyword>
<dbReference type="GO" id="GO:0072380">
    <property type="term" value="C:TRC complex"/>
    <property type="evidence" value="ECO:0007669"/>
    <property type="project" value="TreeGrafter"/>
</dbReference>
<feature type="repeat" description="TPR" evidence="3">
    <location>
        <begin position="142"/>
        <end position="175"/>
    </location>
</feature>
<dbReference type="Gene3D" id="1.25.40.10">
    <property type="entry name" value="Tetratricopeptide repeat domain"/>
    <property type="match status" value="2"/>
</dbReference>
<dbReference type="InterPro" id="IPR011990">
    <property type="entry name" value="TPR-like_helical_dom_sf"/>
</dbReference>
<dbReference type="Pfam" id="PF14559">
    <property type="entry name" value="TPR_19"/>
    <property type="match status" value="1"/>
</dbReference>
<dbReference type="Proteomes" id="UP000316639">
    <property type="component" value="Unassembled WGS sequence"/>
</dbReference>
<evidence type="ECO:0000313" key="6">
    <source>
        <dbReference type="Proteomes" id="UP000316639"/>
    </source>
</evidence>
<proteinExistence type="predicted"/>
<dbReference type="PANTHER" id="PTHR45831">
    <property type="entry name" value="LD24721P"/>
    <property type="match status" value="1"/>
</dbReference>
<dbReference type="OrthoDB" id="3686302at2"/>
<reference evidence="5 6" key="1">
    <citation type="submission" date="2019-07" db="EMBL/GenBank/DDBJ databases">
        <title>Lentzea xizangensis sp. nov., isolated from Qinghai-Tibetan Plateau Soils.</title>
        <authorList>
            <person name="Huang J."/>
        </authorList>
    </citation>
    <scope>NUCLEOTIDE SEQUENCE [LARGE SCALE GENOMIC DNA]</scope>
    <source>
        <strain evidence="5 6">FXJ1.1311</strain>
    </source>
</reference>
<accession>A0A563EXT0</accession>
<keyword evidence="4" id="KW-0812">Transmembrane</keyword>
<dbReference type="SMART" id="SM00028">
    <property type="entry name" value="TPR"/>
    <property type="match status" value="3"/>
</dbReference>
<feature type="transmembrane region" description="Helical" evidence="4">
    <location>
        <begin position="263"/>
        <end position="288"/>
    </location>
</feature>
<dbReference type="RefSeq" id="WP_146350525.1">
    <property type="nucleotide sequence ID" value="NZ_VOBR01000005.1"/>
</dbReference>
<feature type="repeat" description="TPR" evidence="3">
    <location>
        <begin position="39"/>
        <end position="72"/>
    </location>
</feature>
<dbReference type="GO" id="GO:0060090">
    <property type="term" value="F:molecular adaptor activity"/>
    <property type="evidence" value="ECO:0007669"/>
    <property type="project" value="TreeGrafter"/>
</dbReference>
<feature type="transmembrane region" description="Helical" evidence="4">
    <location>
        <begin position="232"/>
        <end position="251"/>
    </location>
</feature>
<evidence type="ECO:0000256" key="4">
    <source>
        <dbReference type="SAM" id="Phobius"/>
    </source>
</evidence>
<dbReference type="GO" id="GO:0006620">
    <property type="term" value="P:post-translational protein targeting to endoplasmic reticulum membrane"/>
    <property type="evidence" value="ECO:0007669"/>
    <property type="project" value="TreeGrafter"/>
</dbReference>
<organism evidence="5 6">
    <name type="scientific">Lentzea tibetensis</name>
    <dbReference type="NCBI Taxonomy" id="2591470"/>
    <lineage>
        <taxon>Bacteria</taxon>
        <taxon>Bacillati</taxon>
        <taxon>Actinomycetota</taxon>
        <taxon>Actinomycetes</taxon>
        <taxon>Pseudonocardiales</taxon>
        <taxon>Pseudonocardiaceae</taxon>
        <taxon>Lentzea</taxon>
    </lineage>
</organism>
<evidence type="ECO:0000313" key="5">
    <source>
        <dbReference type="EMBL" id="TWP52469.1"/>
    </source>
</evidence>
<dbReference type="SUPFAM" id="SSF48452">
    <property type="entry name" value="TPR-like"/>
    <property type="match status" value="1"/>
</dbReference>
<dbReference type="InterPro" id="IPR019734">
    <property type="entry name" value="TPR_rpt"/>
</dbReference>
<evidence type="ECO:0000256" key="1">
    <source>
        <dbReference type="ARBA" id="ARBA00022737"/>
    </source>
</evidence>
<keyword evidence="6" id="KW-1185">Reference proteome</keyword>
<gene>
    <name evidence="5" type="ORF">FKR81_09045</name>
</gene>
<protein>
    <submittedName>
        <fullName evidence="5">Tetratricopeptide repeat protein</fullName>
    </submittedName>
</protein>
<dbReference type="GO" id="GO:0016020">
    <property type="term" value="C:membrane"/>
    <property type="evidence" value="ECO:0007669"/>
    <property type="project" value="TreeGrafter"/>
</dbReference>
<keyword evidence="2 3" id="KW-0802">TPR repeat</keyword>
<evidence type="ECO:0000256" key="3">
    <source>
        <dbReference type="PROSITE-ProRule" id="PRU00339"/>
    </source>
</evidence>